<evidence type="ECO:0000313" key="6">
    <source>
        <dbReference type="Proteomes" id="UP000261222"/>
    </source>
</evidence>
<evidence type="ECO:0000313" key="5">
    <source>
        <dbReference type="EMBL" id="RHE12458.1"/>
    </source>
</evidence>
<dbReference type="NCBIfam" id="TIGR00180">
    <property type="entry name" value="parB_part"/>
    <property type="match status" value="1"/>
</dbReference>
<dbReference type="SMART" id="SM00470">
    <property type="entry name" value="ParB"/>
    <property type="match status" value="1"/>
</dbReference>
<evidence type="ECO:0000259" key="3">
    <source>
        <dbReference type="SMART" id="SM00470"/>
    </source>
</evidence>
<gene>
    <name evidence="5" type="ORF">DW767_08860</name>
    <name evidence="4" type="ORF">DXB81_11170</name>
</gene>
<dbReference type="PANTHER" id="PTHR33375:SF1">
    <property type="entry name" value="CHROMOSOME-PARTITIONING PROTEIN PARB-RELATED"/>
    <property type="match status" value="1"/>
</dbReference>
<dbReference type="PANTHER" id="PTHR33375">
    <property type="entry name" value="CHROMOSOME-PARTITIONING PROTEIN PARB-RELATED"/>
    <property type="match status" value="1"/>
</dbReference>
<dbReference type="AlphaFoldDB" id="A0A3E5A4S8"/>
<organism evidence="4 6">
    <name type="scientific">Blautia obeum</name>
    <dbReference type="NCBI Taxonomy" id="40520"/>
    <lineage>
        <taxon>Bacteria</taxon>
        <taxon>Bacillati</taxon>
        <taxon>Bacillota</taxon>
        <taxon>Clostridia</taxon>
        <taxon>Lachnospirales</taxon>
        <taxon>Lachnospiraceae</taxon>
        <taxon>Blautia</taxon>
    </lineage>
</organism>
<dbReference type="RefSeq" id="WP_117739315.1">
    <property type="nucleotide sequence ID" value="NZ_QSFL01000003.1"/>
</dbReference>
<dbReference type="Pfam" id="PF02195">
    <property type="entry name" value="ParB_N"/>
    <property type="match status" value="1"/>
</dbReference>
<dbReference type="InterPro" id="IPR003115">
    <property type="entry name" value="ParB_N"/>
</dbReference>
<evidence type="ECO:0000313" key="7">
    <source>
        <dbReference type="Proteomes" id="UP000284644"/>
    </source>
</evidence>
<dbReference type="InterPro" id="IPR041468">
    <property type="entry name" value="HTH_ParB/Spo0J"/>
</dbReference>
<dbReference type="Gene3D" id="1.10.10.2830">
    <property type="match status" value="1"/>
</dbReference>
<name>A0A3E5A4S8_9FIRM</name>
<keyword evidence="2" id="KW-0159">Chromosome partition</keyword>
<evidence type="ECO:0000313" key="4">
    <source>
        <dbReference type="EMBL" id="RGN03714.1"/>
    </source>
</evidence>
<dbReference type="InterPro" id="IPR004437">
    <property type="entry name" value="ParB/RepB/Spo0J"/>
</dbReference>
<dbReference type="Proteomes" id="UP000284644">
    <property type="component" value="Unassembled WGS sequence"/>
</dbReference>
<sequence>MKNRSGEKIKMPTLDELMGISGEENANELEINRIHNFANHPFKVVDDEEMDELVESIEKNGILVPVLVRPDVNNSYEMIAGHRRMHAAIKIGLKTIPAIVRDLDDDEAIIVMVDSNIQRKKLLPSEKAFAYKMKLEAMKHRVGRKCKENVSQIGTHYRADSEMANELGESRNTIRRFIRLTELIPELLEYVDKKRLPFTSGVDISYLDKEIQKWLFEYIKENGPVKSVQVAALRRAIENGAIMTQEKMISILIENQPGGKPNREVTFSENKLRSYFPEKTSPVEIEEVILNLLEIWKRGEVTV</sequence>
<dbReference type="Gene3D" id="3.90.1530.30">
    <property type="match status" value="1"/>
</dbReference>
<dbReference type="EMBL" id="QSUB01000005">
    <property type="protein sequence ID" value="RGN03714.1"/>
    <property type="molecule type" value="Genomic_DNA"/>
</dbReference>
<accession>A0A3E5A4S8</accession>
<comment type="similarity">
    <text evidence="1">Belongs to the ParB family.</text>
</comment>
<reference evidence="6 7" key="1">
    <citation type="submission" date="2018-08" db="EMBL/GenBank/DDBJ databases">
        <title>A genome reference for cultivated species of the human gut microbiota.</title>
        <authorList>
            <person name="Zou Y."/>
            <person name="Xue W."/>
            <person name="Luo G."/>
        </authorList>
    </citation>
    <scope>NUCLEOTIDE SEQUENCE [LARGE SCALE GENOMIC DNA]</scope>
    <source>
        <strain evidence="5 7">AM29-25AC</strain>
        <strain evidence="4 6">OM06-11AA</strain>
    </source>
</reference>
<feature type="domain" description="ParB-like N-terminal" evidence="3">
    <location>
        <begin position="27"/>
        <end position="117"/>
    </location>
</feature>
<comment type="caution">
    <text evidence="4">The sequence shown here is derived from an EMBL/GenBank/DDBJ whole genome shotgun (WGS) entry which is preliminary data.</text>
</comment>
<evidence type="ECO:0000256" key="2">
    <source>
        <dbReference type="ARBA" id="ARBA00022829"/>
    </source>
</evidence>
<dbReference type="GO" id="GO:0007059">
    <property type="term" value="P:chromosome segregation"/>
    <property type="evidence" value="ECO:0007669"/>
    <property type="project" value="UniProtKB-KW"/>
</dbReference>
<protein>
    <submittedName>
        <fullName evidence="4">ParB/RepB/Spo0J family partition protein</fullName>
    </submittedName>
</protein>
<dbReference type="CDD" id="cd16407">
    <property type="entry name" value="ParB_N_like"/>
    <property type="match status" value="1"/>
</dbReference>
<dbReference type="SUPFAM" id="SSF110849">
    <property type="entry name" value="ParB/Sulfiredoxin"/>
    <property type="match status" value="1"/>
</dbReference>
<dbReference type="Pfam" id="PF17762">
    <property type="entry name" value="HTH_ParB"/>
    <property type="match status" value="1"/>
</dbReference>
<evidence type="ECO:0000256" key="1">
    <source>
        <dbReference type="ARBA" id="ARBA00006295"/>
    </source>
</evidence>
<dbReference type="InterPro" id="IPR036086">
    <property type="entry name" value="ParB/Sulfiredoxin_sf"/>
</dbReference>
<dbReference type="GO" id="GO:0003677">
    <property type="term" value="F:DNA binding"/>
    <property type="evidence" value="ECO:0007669"/>
    <property type="project" value="InterPro"/>
</dbReference>
<dbReference type="Proteomes" id="UP000261222">
    <property type="component" value="Unassembled WGS sequence"/>
</dbReference>
<proteinExistence type="inferred from homology"/>
<dbReference type="EMBL" id="QSJW01000005">
    <property type="protein sequence ID" value="RHE12458.1"/>
    <property type="molecule type" value="Genomic_DNA"/>
</dbReference>
<dbReference type="GO" id="GO:0005694">
    <property type="term" value="C:chromosome"/>
    <property type="evidence" value="ECO:0007669"/>
    <property type="project" value="TreeGrafter"/>
</dbReference>
<dbReference type="InterPro" id="IPR050336">
    <property type="entry name" value="Chromosome_partition/occlusion"/>
</dbReference>